<evidence type="ECO:0000313" key="1">
    <source>
        <dbReference type="EMBL" id="GBP58640.1"/>
    </source>
</evidence>
<protein>
    <submittedName>
        <fullName evidence="1">Uncharacterized protein</fullName>
    </submittedName>
</protein>
<name>A0A4C1X6H8_EUMVA</name>
<organism evidence="1 2">
    <name type="scientific">Eumeta variegata</name>
    <name type="common">Bagworm moth</name>
    <name type="synonym">Eumeta japonica</name>
    <dbReference type="NCBI Taxonomy" id="151549"/>
    <lineage>
        <taxon>Eukaryota</taxon>
        <taxon>Metazoa</taxon>
        <taxon>Ecdysozoa</taxon>
        <taxon>Arthropoda</taxon>
        <taxon>Hexapoda</taxon>
        <taxon>Insecta</taxon>
        <taxon>Pterygota</taxon>
        <taxon>Neoptera</taxon>
        <taxon>Endopterygota</taxon>
        <taxon>Lepidoptera</taxon>
        <taxon>Glossata</taxon>
        <taxon>Ditrysia</taxon>
        <taxon>Tineoidea</taxon>
        <taxon>Psychidae</taxon>
        <taxon>Oiketicinae</taxon>
        <taxon>Eumeta</taxon>
    </lineage>
</organism>
<proteinExistence type="predicted"/>
<keyword evidence="2" id="KW-1185">Reference proteome</keyword>
<sequence>MECPSKTEERFVVERQIRGSAVGCMLHVNACCRQRSTMDFRELTPHTVQEYAMTEVEKDKLKRFDEEESMTEVVLYSLKGVPPNVYSTLRKIGVILNVRELDIFNCSRIEAVTAVVPPSRPLRLRLYEIDVHSG</sequence>
<dbReference type="AlphaFoldDB" id="A0A4C1X6H8"/>
<comment type="caution">
    <text evidence="1">The sequence shown here is derived from an EMBL/GenBank/DDBJ whole genome shotgun (WGS) entry which is preliminary data.</text>
</comment>
<gene>
    <name evidence="1" type="ORF">EVAR_38879_1</name>
</gene>
<accession>A0A4C1X6H8</accession>
<reference evidence="1 2" key="1">
    <citation type="journal article" date="2019" name="Commun. Biol.">
        <title>The bagworm genome reveals a unique fibroin gene that provides high tensile strength.</title>
        <authorList>
            <person name="Kono N."/>
            <person name="Nakamura H."/>
            <person name="Ohtoshi R."/>
            <person name="Tomita M."/>
            <person name="Numata K."/>
            <person name="Arakawa K."/>
        </authorList>
    </citation>
    <scope>NUCLEOTIDE SEQUENCE [LARGE SCALE GENOMIC DNA]</scope>
</reference>
<evidence type="ECO:0000313" key="2">
    <source>
        <dbReference type="Proteomes" id="UP000299102"/>
    </source>
</evidence>
<dbReference type="Proteomes" id="UP000299102">
    <property type="component" value="Unassembled WGS sequence"/>
</dbReference>
<dbReference type="EMBL" id="BGZK01000740">
    <property type="protein sequence ID" value="GBP58640.1"/>
    <property type="molecule type" value="Genomic_DNA"/>
</dbReference>